<dbReference type="InterPro" id="IPR011251">
    <property type="entry name" value="Luciferase-like_dom"/>
</dbReference>
<gene>
    <name evidence="2" type="ORF">ACFSXZ_25255</name>
</gene>
<dbReference type="Proteomes" id="UP001597417">
    <property type="component" value="Unassembled WGS sequence"/>
</dbReference>
<protein>
    <submittedName>
        <fullName evidence="2">LLM class flavin-dependent oxidoreductase</fullName>
    </submittedName>
</protein>
<evidence type="ECO:0000259" key="1">
    <source>
        <dbReference type="Pfam" id="PF00296"/>
    </source>
</evidence>
<dbReference type="SUPFAM" id="SSF51679">
    <property type="entry name" value="Bacterial luciferase-like"/>
    <property type="match status" value="1"/>
</dbReference>
<feature type="domain" description="Luciferase-like" evidence="1">
    <location>
        <begin position="13"/>
        <end position="230"/>
    </location>
</feature>
<accession>A0ABW5FX74</accession>
<evidence type="ECO:0000313" key="2">
    <source>
        <dbReference type="EMBL" id="MFD2419640.1"/>
    </source>
</evidence>
<organism evidence="2 3">
    <name type="scientific">Amycolatopsis pigmentata</name>
    <dbReference type="NCBI Taxonomy" id="450801"/>
    <lineage>
        <taxon>Bacteria</taxon>
        <taxon>Bacillati</taxon>
        <taxon>Actinomycetota</taxon>
        <taxon>Actinomycetes</taxon>
        <taxon>Pseudonocardiales</taxon>
        <taxon>Pseudonocardiaceae</taxon>
        <taxon>Amycolatopsis</taxon>
    </lineage>
</organism>
<dbReference type="Gene3D" id="3.20.20.30">
    <property type="entry name" value="Luciferase-like domain"/>
    <property type="match status" value="1"/>
</dbReference>
<dbReference type="RefSeq" id="WP_378267667.1">
    <property type="nucleotide sequence ID" value="NZ_JBHUKR010000013.1"/>
</dbReference>
<keyword evidence="3" id="KW-1185">Reference proteome</keyword>
<dbReference type="InterPro" id="IPR036661">
    <property type="entry name" value="Luciferase-like_sf"/>
</dbReference>
<comment type="caution">
    <text evidence="2">The sequence shown here is derived from an EMBL/GenBank/DDBJ whole genome shotgun (WGS) entry which is preliminary data.</text>
</comment>
<evidence type="ECO:0000313" key="3">
    <source>
        <dbReference type="Proteomes" id="UP001597417"/>
    </source>
</evidence>
<proteinExistence type="predicted"/>
<dbReference type="EMBL" id="JBHUKR010000013">
    <property type="protein sequence ID" value="MFD2419640.1"/>
    <property type="molecule type" value="Genomic_DNA"/>
</dbReference>
<dbReference type="Pfam" id="PF00296">
    <property type="entry name" value="Bac_luciferase"/>
    <property type="match status" value="1"/>
</dbReference>
<dbReference type="CDD" id="cd01097">
    <property type="entry name" value="Tetrahydromethanopterin_reductase"/>
    <property type="match status" value="1"/>
</dbReference>
<dbReference type="PANTHER" id="PTHR43244:SF2">
    <property type="entry name" value="CONSERVED HYPOTHETICAL ALANINE AND PROLINE-RICH PROTEIN"/>
    <property type="match status" value="1"/>
</dbReference>
<dbReference type="PANTHER" id="PTHR43244">
    <property type="match status" value="1"/>
</dbReference>
<name>A0ABW5FX74_9PSEU</name>
<dbReference type="InterPro" id="IPR050564">
    <property type="entry name" value="F420-G6PD/mer"/>
</dbReference>
<sequence length="286" mass="30693">MVDLGVIFRPQLPLERLRAMARAADEAGLAELWLWEDCFFDGGIATAAAALAWTGRLRVGVGVLPLPLRAVTLTAMEAASLHRLFPDRFILGGGHGVQEWMGQAGVRVDSPLTLLREYLTALRALLRGETVSTTGRYVRLTDVALERPPATPLPVLTAATGPRTLRLAGEVADGTVLTAATRPDTVRRARALIGEAGRTDPHRVVVYLHAAAGPDATARMRAELDRWREPMLPEYAREVTASTVAEAVANLAEAGADSVVLQPTADETDPAGFARWAAEEVRPLVS</sequence>
<reference evidence="3" key="1">
    <citation type="journal article" date="2019" name="Int. J. Syst. Evol. Microbiol.">
        <title>The Global Catalogue of Microorganisms (GCM) 10K type strain sequencing project: providing services to taxonomists for standard genome sequencing and annotation.</title>
        <authorList>
            <consortium name="The Broad Institute Genomics Platform"/>
            <consortium name="The Broad Institute Genome Sequencing Center for Infectious Disease"/>
            <person name="Wu L."/>
            <person name="Ma J."/>
        </authorList>
    </citation>
    <scope>NUCLEOTIDE SEQUENCE [LARGE SCALE GENOMIC DNA]</scope>
    <source>
        <strain evidence="3">CGMCC 4.7645</strain>
    </source>
</reference>